<evidence type="ECO:0000313" key="2">
    <source>
        <dbReference type="Proteomes" id="UP000515873"/>
    </source>
</evidence>
<dbReference type="EMBL" id="CP060412">
    <property type="protein sequence ID" value="QNK01620.1"/>
    <property type="molecule type" value="Genomic_DNA"/>
</dbReference>
<gene>
    <name evidence="1" type="ORF">H8F01_00095</name>
</gene>
<dbReference type="Proteomes" id="UP000515873">
    <property type="component" value="Chromosome"/>
</dbReference>
<name>A0A7G8Q4B2_9GAMM</name>
<reference evidence="1 2" key="1">
    <citation type="submission" date="2020-08" db="EMBL/GenBank/DDBJ databases">
        <title>Dyella sp. G9 isolated from forest soil.</title>
        <authorList>
            <person name="Fu J."/>
            <person name="Qiu L."/>
        </authorList>
    </citation>
    <scope>NUCLEOTIDE SEQUENCE [LARGE SCALE GENOMIC DNA]</scope>
    <source>
        <strain evidence="1 2">G9</strain>
    </source>
</reference>
<sequence>MNADAGWLIEVERESLVLWCLRAMRLHRALRLALQRSPQIVVGRHLPSGRCVRRSRIGRHCPGDTFRPLAS</sequence>
<organism evidence="1 2">
    <name type="scientific">Dyella telluris</name>
    <dbReference type="NCBI Taxonomy" id="2763498"/>
    <lineage>
        <taxon>Bacteria</taxon>
        <taxon>Pseudomonadati</taxon>
        <taxon>Pseudomonadota</taxon>
        <taxon>Gammaproteobacteria</taxon>
        <taxon>Lysobacterales</taxon>
        <taxon>Rhodanobacteraceae</taxon>
        <taxon>Dyella</taxon>
    </lineage>
</organism>
<dbReference type="KEGG" id="dtl:H8F01_00095"/>
<keyword evidence="2" id="KW-1185">Reference proteome</keyword>
<accession>A0A7G8Q4B2</accession>
<evidence type="ECO:0000313" key="1">
    <source>
        <dbReference type="EMBL" id="QNK01620.1"/>
    </source>
</evidence>
<dbReference type="RefSeq" id="WP_187057079.1">
    <property type="nucleotide sequence ID" value="NZ_CP060412.1"/>
</dbReference>
<proteinExistence type="predicted"/>
<protein>
    <submittedName>
        <fullName evidence="1">Uncharacterized protein</fullName>
    </submittedName>
</protein>
<dbReference type="AlphaFoldDB" id="A0A7G8Q4B2"/>